<dbReference type="STRING" id="4113.M1D3C9"/>
<dbReference type="Pfam" id="PF11926">
    <property type="entry name" value="DUF3444"/>
    <property type="match status" value="2"/>
</dbReference>
<dbReference type="Gramene" id="PGSC0003DMT400080343">
    <property type="protein sequence ID" value="PGSC0003DMT400080343"/>
    <property type="gene ID" value="PGSC0003DMG400031282"/>
</dbReference>
<feature type="region of interest" description="Disordered" evidence="1">
    <location>
        <begin position="73"/>
        <end position="94"/>
    </location>
</feature>
<dbReference type="eggNOG" id="ENOG502QS8C">
    <property type="taxonomic scope" value="Eukaryota"/>
</dbReference>
<feature type="domain" description="DUF3444" evidence="2">
    <location>
        <begin position="389"/>
        <end position="593"/>
    </location>
</feature>
<feature type="domain" description="DUF3444" evidence="2">
    <location>
        <begin position="143"/>
        <end position="336"/>
    </location>
</feature>
<dbReference type="OMA" id="DYYCTEA"/>
<reference evidence="4" key="1">
    <citation type="journal article" date="2011" name="Nature">
        <title>Genome sequence and analysis of the tuber crop potato.</title>
        <authorList>
            <consortium name="The Potato Genome Sequencing Consortium"/>
        </authorList>
    </citation>
    <scope>NUCLEOTIDE SEQUENCE [LARGE SCALE GENOMIC DNA]</scope>
    <source>
        <strain evidence="4">cv. DM1-3 516 R44</strain>
    </source>
</reference>
<dbReference type="HOGENOM" id="CLU_004676_4_2_1"/>
<proteinExistence type="predicted"/>
<dbReference type="PANTHER" id="PTHR45089">
    <property type="entry name" value="DNAJ HEAT SHOCK AMINO-TERMINAL DOMAIN PROTEIN-RELATED"/>
    <property type="match status" value="1"/>
</dbReference>
<evidence type="ECO:0000259" key="2">
    <source>
        <dbReference type="Pfam" id="PF11926"/>
    </source>
</evidence>
<dbReference type="Proteomes" id="UP000011115">
    <property type="component" value="Unassembled WGS sequence"/>
</dbReference>
<dbReference type="FunCoup" id="M1D3C9">
    <property type="interactions" value="639"/>
</dbReference>
<protein>
    <submittedName>
        <fullName evidence="3">Heat shock protein DnaJ N-terminal domain-containing protein</fullName>
    </submittedName>
</protein>
<accession>M1D3C9</accession>
<dbReference type="AlphaFoldDB" id="M1D3C9"/>
<dbReference type="PANTHER" id="PTHR45089:SF24">
    <property type="entry name" value="DNAJ HEAT SHOCK N-TERMINAL DOMAIN-CONTAINING PROTEIN"/>
    <property type="match status" value="1"/>
</dbReference>
<dbReference type="EnsemblPlants" id="PGSC0003DMT400080343">
    <property type="protein sequence ID" value="PGSC0003DMT400080343"/>
    <property type="gene ID" value="PGSC0003DMG400031282"/>
</dbReference>
<organism evidence="3 4">
    <name type="scientific">Solanum tuberosum</name>
    <name type="common">Potato</name>
    <dbReference type="NCBI Taxonomy" id="4113"/>
    <lineage>
        <taxon>Eukaryota</taxon>
        <taxon>Viridiplantae</taxon>
        <taxon>Streptophyta</taxon>
        <taxon>Embryophyta</taxon>
        <taxon>Tracheophyta</taxon>
        <taxon>Spermatophyta</taxon>
        <taxon>Magnoliopsida</taxon>
        <taxon>eudicotyledons</taxon>
        <taxon>Gunneridae</taxon>
        <taxon>Pentapetalae</taxon>
        <taxon>asterids</taxon>
        <taxon>lamiids</taxon>
        <taxon>Solanales</taxon>
        <taxon>Solanaceae</taxon>
        <taxon>Solanoideae</taxon>
        <taxon>Solaneae</taxon>
        <taxon>Solanum</taxon>
    </lineage>
</organism>
<dbReference type="InParanoid" id="M1D3C9"/>
<reference evidence="3" key="2">
    <citation type="submission" date="2015-06" db="UniProtKB">
        <authorList>
            <consortium name="EnsemblPlants"/>
        </authorList>
    </citation>
    <scope>IDENTIFICATION</scope>
    <source>
        <strain evidence="3">DM1-3 516 R44</strain>
    </source>
</reference>
<dbReference type="InterPro" id="IPR024593">
    <property type="entry name" value="DUF3444"/>
</dbReference>
<dbReference type="PaxDb" id="4113-PGSC0003DMT400080343"/>
<evidence type="ECO:0000313" key="3">
    <source>
        <dbReference type="EnsemblPlants" id="PGSC0003DMT400080343"/>
    </source>
</evidence>
<evidence type="ECO:0000256" key="1">
    <source>
        <dbReference type="SAM" id="MobiDB-lite"/>
    </source>
</evidence>
<evidence type="ECO:0000313" key="4">
    <source>
        <dbReference type="Proteomes" id="UP000011115"/>
    </source>
</evidence>
<name>M1D3C9_SOLTU</name>
<keyword evidence="4" id="KW-1185">Reference proteome</keyword>
<sequence length="617" mass="70903">MDCNKEKAIKAKGVAEEMMGNNRKRASIKSSENWAVSDHLPGQNLQCLNEENWLRSTWRRHRINYCDNLSDDEDSSKRFKGVGYPSPTKESEMQHLSNAATPNGERKKLKDCLSYEESFQKTKMEIETANGSVDVGLCTMTEPKSFEYPDPDFSDFDKDKNESCFKVGQVWAVYDTLDGMPRFYGIIREILSPEFKLRITWLEPEPLNETKWLYEGFLPSYGRFKIGNLDHIEDHLMFSHLVCATNGNNNDAIKIFPLKGETWALLKDWGSKNLNYEFVEVLSNFNESIGVHVGYLDKTKGFTCLFHRVGDPFLVPAKGMFRFSHRIPSMKMTGMERDDVPEESFELDPTSLPIYQVDVSASSIDQSAIANFMGSVNSAENWVAPIPNQVHEPEFYRFAAERLPEKFQIGQCWAIYSNEDALPRYYGLIKKIDLLPQFVLHVAWFYACPLPKSTIQWHDKTMPIGCGLFKFLNSKLNKYTVTNNFSHVVVAEPLKKGVYKIFPKTGEVWAVYKNWSAQLMKGNNLKDFEYEIVEIVDVSDNYVDVKLLEWVKGFKSVYKARVEEEKADKAVKICISEHLRFSHRIPAFRLTEERGGSLRGFWELDTAGLPLCLLCTD</sequence>